<protein>
    <submittedName>
        <fullName evidence="1">Uncharacterized protein</fullName>
    </submittedName>
</protein>
<evidence type="ECO:0000313" key="1">
    <source>
        <dbReference type="EMBL" id="KAI4364548.1"/>
    </source>
</evidence>
<name>A0ACB9QEG3_9MYRT</name>
<accession>A0ACB9QEG3</accession>
<dbReference type="Proteomes" id="UP001057402">
    <property type="component" value="Chromosome 6"/>
</dbReference>
<organism evidence="1 2">
    <name type="scientific">Melastoma candidum</name>
    <dbReference type="NCBI Taxonomy" id="119954"/>
    <lineage>
        <taxon>Eukaryota</taxon>
        <taxon>Viridiplantae</taxon>
        <taxon>Streptophyta</taxon>
        <taxon>Embryophyta</taxon>
        <taxon>Tracheophyta</taxon>
        <taxon>Spermatophyta</taxon>
        <taxon>Magnoliopsida</taxon>
        <taxon>eudicotyledons</taxon>
        <taxon>Gunneridae</taxon>
        <taxon>Pentapetalae</taxon>
        <taxon>rosids</taxon>
        <taxon>malvids</taxon>
        <taxon>Myrtales</taxon>
        <taxon>Melastomataceae</taxon>
        <taxon>Melastomatoideae</taxon>
        <taxon>Melastomateae</taxon>
        <taxon>Melastoma</taxon>
    </lineage>
</organism>
<gene>
    <name evidence="1" type="ORF">MLD38_020622</name>
</gene>
<reference evidence="2" key="1">
    <citation type="journal article" date="2023" name="Front. Plant Sci.">
        <title>Chromosomal-level genome assembly of Melastoma candidum provides insights into trichome evolution.</title>
        <authorList>
            <person name="Zhong Y."/>
            <person name="Wu W."/>
            <person name="Sun C."/>
            <person name="Zou P."/>
            <person name="Liu Y."/>
            <person name="Dai S."/>
            <person name="Zhou R."/>
        </authorList>
    </citation>
    <scope>NUCLEOTIDE SEQUENCE [LARGE SCALE GENOMIC DNA]</scope>
</reference>
<keyword evidence="2" id="KW-1185">Reference proteome</keyword>
<evidence type="ECO:0000313" key="2">
    <source>
        <dbReference type="Proteomes" id="UP001057402"/>
    </source>
</evidence>
<dbReference type="EMBL" id="CM042885">
    <property type="protein sequence ID" value="KAI4364548.1"/>
    <property type="molecule type" value="Genomic_DNA"/>
</dbReference>
<comment type="caution">
    <text evidence="1">The sequence shown here is derived from an EMBL/GenBank/DDBJ whole genome shotgun (WGS) entry which is preliminary data.</text>
</comment>
<sequence length="96" mass="10431">MADRVVKVRSSVVAACMTCPLCHKLLDEATTISLCLHTCEFLPEESLHPPSFFLFDGLISLVVGFSFNGFLRIMLGYGVVAAIRYSCLVTVGALSM</sequence>
<proteinExistence type="predicted"/>